<evidence type="ECO:0000256" key="2">
    <source>
        <dbReference type="ARBA" id="ARBA00022617"/>
    </source>
</evidence>
<dbReference type="EMBL" id="SHKL01000001">
    <property type="protein sequence ID" value="RZT84191.1"/>
    <property type="molecule type" value="Genomic_DNA"/>
</dbReference>
<dbReference type="InterPro" id="IPR002397">
    <property type="entry name" value="Cyt_P450_B"/>
</dbReference>
<evidence type="ECO:0000256" key="6">
    <source>
        <dbReference type="ARBA" id="ARBA00023033"/>
    </source>
</evidence>
<dbReference type="PRINTS" id="PR00385">
    <property type="entry name" value="P450"/>
</dbReference>
<evidence type="ECO:0000256" key="1">
    <source>
        <dbReference type="ARBA" id="ARBA00010617"/>
    </source>
</evidence>
<keyword evidence="4 7" id="KW-0560">Oxidoreductase</keyword>
<dbReference type="Pfam" id="PF00067">
    <property type="entry name" value="p450"/>
    <property type="match status" value="1"/>
</dbReference>
<evidence type="ECO:0008006" key="11">
    <source>
        <dbReference type="Google" id="ProtNLM"/>
    </source>
</evidence>
<evidence type="ECO:0000256" key="4">
    <source>
        <dbReference type="ARBA" id="ARBA00023002"/>
    </source>
</evidence>
<dbReference type="SUPFAM" id="SSF48264">
    <property type="entry name" value="Cytochrome P450"/>
    <property type="match status" value="1"/>
</dbReference>
<dbReference type="PANTHER" id="PTHR46696">
    <property type="entry name" value="P450, PUTATIVE (EUROFUNG)-RELATED"/>
    <property type="match status" value="1"/>
</dbReference>
<organism evidence="9 10">
    <name type="scientific">Pseudonocardia sediminis</name>
    <dbReference type="NCBI Taxonomy" id="1397368"/>
    <lineage>
        <taxon>Bacteria</taxon>
        <taxon>Bacillati</taxon>
        <taxon>Actinomycetota</taxon>
        <taxon>Actinomycetes</taxon>
        <taxon>Pseudonocardiales</taxon>
        <taxon>Pseudonocardiaceae</taxon>
        <taxon>Pseudonocardia</taxon>
    </lineage>
</organism>
<feature type="region of interest" description="Disordered" evidence="8">
    <location>
        <begin position="1"/>
        <end position="20"/>
    </location>
</feature>
<dbReference type="PROSITE" id="PS00086">
    <property type="entry name" value="CYTOCHROME_P450"/>
    <property type="match status" value="1"/>
</dbReference>
<dbReference type="RefSeq" id="WP_130288829.1">
    <property type="nucleotide sequence ID" value="NZ_SHKL01000001.1"/>
</dbReference>
<keyword evidence="2 7" id="KW-0349">Heme</keyword>
<dbReference type="GO" id="GO:0005506">
    <property type="term" value="F:iron ion binding"/>
    <property type="evidence" value="ECO:0007669"/>
    <property type="project" value="InterPro"/>
</dbReference>
<evidence type="ECO:0000256" key="3">
    <source>
        <dbReference type="ARBA" id="ARBA00022723"/>
    </source>
</evidence>
<dbReference type="InterPro" id="IPR036396">
    <property type="entry name" value="Cyt_P450_sf"/>
</dbReference>
<dbReference type="OrthoDB" id="3664945at2"/>
<dbReference type="AlphaFoldDB" id="A0A4Q7UTS0"/>
<dbReference type="InterPro" id="IPR017972">
    <property type="entry name" value="Cyt_P450_CS"/>
</dbReference>
<dbReference type="Proteomes" id="UP000291591">
    <property type="component" value="Unassembled WGS sequence"/>
</dbReference>
<dbReference type="Gene3D" id="1.10.630.10">
    <property type="entry name" value="Cytochrome P450"/>
    <property type="match status" value="1"/>
</dbReference>
<reference evidence="9 10" key="1">
    <citation type="submission" date="2019-02" db="EMBL/GenBank/DDBJ databases">
        <title>Sequencing the genomes of 1000 actinobacteria strains.</title>
        <authorList>
            <person name="Klenk H.-P."/>
        </authorList>
    </citation>
    <scope>NUCLEOTIDE SEQUENCE [LARGE SCALE GENOMIC DNA]</scope>
    <source>
        <strain evidence="9 10">DSM 45779</strain>
    </source>
</reference>
<accession>A0A4Q7UTS0</accession>
<dbReference type="PANTHER" id="PTHR46696:SF1">
    <property type="entry name" value="CYTOCHROME P450 YJIB-RELATED"/>
    <property type="match status" value="1"/>
</dbReference>
<protein>
    <recommendedName>
        <fullName evidence="11">Cytochrome P450</fullName>
    </recommendedName>
</protein>
<dbReference type="FunFam" id="1.10.630.10:FF:000018">
    <property type="entry name" value="Cytochrome P450 monooxygenase"/>
    <property type="match status" value="1"/>
</dbReference>
<sequence>MTTTEVSEQAQTSYPMARECPYSPPAELGRLQADEPITRARIWDGSTPWLLTRYADVRSVLADPRFSSDPYRDGYPTVAASRKIRQDRQRPSFIFMDDPDHARLRKMLIGEFTVRRIETLRPLIEQTVTELLDAMEAGPRETDLVQAFALPLPSLVICHLLGVPYADHAFFQEQSHALLDLTSGEEKVVAALDALQGYLDELAEAKRKNPTDDLISRLGARVNAGELEISEVSAMAFLLLVAGHETTANMIGLGTLTLLHHPDQAALVRDGDTATVRSAVEELLRVLTVTHVGRRRVALEDVEVDGTLIRAGEGVILAAEAANRDPEKYSHPDDLDITRGTNQHVAFGFGIHQCLGQPLARIELQIAYPALLQRFPDLRVTVPDSEIRFREEMAVYGVHELPVAF</sequence>
<dbReference type="GO" id="GO:0004497">
    <property type="term" value="F:monooxygenase activity"/>
    <property type="evidence" value="ECO:0007669"/>
    <property type="project" value="UniProtKB-KW"/>
</dbReference>
<feature type="compositionally biased region" description="Polar residues" evidence="8">
    <location>
        <begin position="1"/>
        <end position="14"/>
    </location>
</feature>
<evidence type="ECO:0000256" key="7">
    <source>
        <dbReference type="RuleBase" id="RU000461"/>
    </source>
</evidence>
<dbReference type="GO" id="GO:0020037">
    <property type="term" value="F:heme binding"/>
    <property type="evidence" value="ECO:0007669"/>
    <property type="project" value="InterPro"/>
</dbReference>
<dbReference type="GO" id="GO:0016705">
    <property type="term" value="F:oxidoreductase activity, acting on paired donors, with incorporation or reduction of molecular oxygen"/>
    <property type="evidence" value="ECO:0007669"/>
    <property type="project" value="InterPro"/>
</dbReference>
<keyword evidence="5 7" id="KW-0408">Iron</keyword>
<evidence type="ECO:0000256" key="8">
    <source>
        <dbReference type="SAM" id="MobiDB-lite"/>
    </source>
</evidence>
<name>A0A4Q7UTS0_PSEST</name>
<evidence type="ECO:0000313" key="9">
    <source>
        <dbReference type="EMBL" id="RZT84191.1"/>
    </source>
</evidence>
<dbReference type="InterPro" id="IPR001128">
    <property type="entry name" value="Cyt_P450"/>
</dbReference>
<dbReference type="PRINTS" id="PR00359">
    <property type="entry name" value="BP450"/>
</dbReference>
<evidence type="ECO:0000313" key="10">
    <source>
        <dbReference type="Proteomes" id="UP000291591"/>
    </source>
</evidence>
<keyword evidence="3 7" id="KW-0479">Metal-binding</keyword>
<keyword evidence="6 7" id="KW-0503">Monooxygenase</keyword>
<evidence type="ECO:0000256" key="5">
    <source>
        <dbReference type="ARBA" id="ARBA00023004"/>
    </source>
</evidence>
<gene>
    <name evidence="9" type="ORF">EV383_1028</name>
</gene>
<comment type="caution">
    <text evidence="9">The sequence shown here is derived from an EMBL/GenBank/DDBJ whole genome shotgun (WGS) entry which is preliminary data.</text>
</comment>
<keyword evidence="10" id="KW-1185">Reference proteome</keyword>
<dbReference type="CDD" id="cd11030">
    <property type="entry name" value="CYP105-like"/>
    <property type="match status" value="1"/>
</dbReference>
<comment type="similarity">
    <text evidence="1 7">Belongs to the cytochrome P450 family.</text>
</comment>
<proteinExistence type="inferred from homology"/>